<protein>
    <submittedName>
        <fullName evidence="1">Uncharacterized protein</fullName>
    </submittedName>
</protein>
<proteinExistence type="predicted"/>
<evidence type="ECO:0000313" key="2">
    <source>
        <dbReference type="Proteomes" id="UP000242498"/>
    </source>
</evidence>
<accession>A0A285BW87</accession>
<sequence length="61" mass="7171">MKFPVKQYSVDLQFSVNDSDGFLTDRNADLTITNYFMEPGNCQMKSRLLPIKKYYFPMHEG</sequence>
<dbReference type="AlphaFoldDB" id="A0A285BW87"/>
<name>A0A285BW87_9PROT</name>
<reference evidence="1 2" key="1">
    <citation type="submission" date="2017-08" db="EMBL/GenBank/DDBJ databases">
        <authorList>
            <person name="de Groot N.N."/>
        </authorList>
    </citation>
    <scope>NUCLEOTIDE SEQUENCE [LARGE SCALE GENOMIC DNA]</scope>
    <source>
        <strain evidence="1 2">Nm15</strain>
    </source>
</reference>
<dbReference type="Proteomes" id="UP000242498">
    <property type="component" value="Chromosome I"/>
</dbReference>
<organism evidence="1 2">
    <name type="scientific">Nitrosomonas ureae</name>
    <dbReference type="NCBI Taxonomy" id="44577"/>
    <lineage>
        <taxon>Bacteria</taxon>
        <taxon>Pseudomonadati</taxon>
        <taxon>Pseudomonadota</taxon>
        <taxon>Betaproteobacteria</taxon>
        <taxon>Nitrosomonadales</taxon>
        <taxon>Nitrosomonadaceae</taxon>
        <taxon>Nitrosomonas</taxon>
    </lineage>
</organism>
<gene>
    <name evidence="1" type="ORF">SAMN06296273_0997</name>
</gene>
<evidence type="ECO:0000313" key="1">
    <source>
        <dbReference type="EMBL" id="SNX59554.1"/>
    </source>
</evidence>
<dbReference type="EMBL" id="LT907782">
    <property type="protein sequence ID" value="SNX59554.1"/>
    <property type="molecule type" value="Genomic_DNA"/>
</dbReference>